<protein>
    <submittedName>
        <fullName evidence="1">Uncharacterized protein</fullName>
    </submittedName>
</protein>
<evidence type="ECO:0000313" key="1">
    <source>
        <dbReference type="EMBL" id="KAF4312177.1"/>
    </source>
</evidence>
<comment type="caution">
    <text evidence="1">The sequence shown here is derived from an EMBL/GenBank/DDBJ whole genome shotgun (WGS) entry which is preliminary data.</text>
</comment>
<dbReference type="EMBL" id="WWBZ02000007">
    <property type="protein sequence ID" value="KAF4312177.1"/>
    <property type="molecule type" value="Genomic_DNA"/>
</dbReference>
<organism evidence="1 2">
    <name type="scientific">Botryosphaeria dothidea</name>
    <dbReference type="NCBI Taxonomy" id="55169"/>
    <lineage>
        <taxon>Eukaryota</taxon>
        <taxon>Fungi</taxon>
        <taxon>Dikarya</taxon>
        <taxon>Ascomycota</taxon>
        <taxon>Pezizomycotina</taxon>
        <taxon>Dothideomycetes</taxon>
        <taxon>Dothideomycetes incertae sedis</taxon>
        <taxon>Botryosphaeriales</taxon>
        <taxon>Botryosphaeriaceae</taxon>
        <taxon>Botryosphaeria</taxon>
    </lineage>
</organism>
<keyword evidence="2" id="KW-1185">Reference proteome</keyword>
<sequence>MDLLTVYDRPLPNTIGVNKLDELRNSQVPHSLLFRLPREFVHMILSYLIPSNALSHMRSPDGIKEVADLISLGLACHFTSTSSKAVATWLGDSISIDYKAGRFPIGADGLPVPTNSYQFHRPVCSAKFEVLQRLKRDRDEPASRSGRRKGTVMIRAFKKDVVEMFAEPHHL</sequence>
<reference evidence="1" key="1">
    <citation type="submission" date="2020-04" db="EMBL/GenBank/DDBJ databases">
        <title>Genome Assembly and Annotation of Botryosphaeria dothidea sdau 11-99, a Latent Pathogen of Apple Fruit Ring Rot in China.</title>
        <authorList>
            <person name="Yu C."/>
            <person name="Diao Y."/>
            <person name="Lu Q."/>
            <person name="Zhao J."/>
            <person name="Cui S."/>
            <person name="Peng C."/>
            <person name="He B."/>
            <person name="Liu H."/>
        </authorList>
    </citation>
    <scope>NUCLEOTIDE SEQUENCE [LARGE SCALE GENOMIC DNA]</scope>
    <source>
        <strain evidence="1">Sdau11-99</strain>
    </source>
</reference>
<proteinExistence type="predicted"/>
<evidence type="ECO:0000313" key="2">
    <source>
        <dbReference type="Proteomes" id="UP000572817"/>
    </source>
</evidence>
<dbReference type="AlphaFoldDB" id="A0A8H4NEH6"/>
<gene>
    <name evidence="1" type="ORF">GTA08_BOTSDO12310</name>
</gene>
<name>A0A8H4NEH6_9PEZI</name>
<dbReference type="Proteomes" id="UP000572817">
    <property type="component" value="Unassembled WGS sequence"/>
</dbReference>
<accession>A0A8H4NEH6</accession>